<keyword evidence="9 10" id="KW-0012">Acyltransferase</keyword>
<evidence type="ECO:0000256" key="5">
    <source>
        <dbReference type="ARBA" id="ARBA00022989"/>
    </source>
</evidence>
<dbReference type="GO" id="GO:0006612">
    <property type="term" value="P:protein targeting to membrane"/>
    <property type="evidence" value="ECO:0000318"/>
    <property type="project" value="GO_Central"/>
</dbReference>
<keyword evidence="3 10" id="KW-0808">Transferase</keyword>
<evidence type="ECO:0000256" key="10">
    <source>
        <dbReference type="RuleBase" id="RU079119"/>
    </source>
</evidence>
<evidence type="ECO:0000259" key="12">
    <source>
        <dbReference type="Pfam" id="PF01529"/>
    </source>
</evidence>
<feature type="transmembrane region" description="Helical" evidence="10">
    <location>
        <begin position="336"/>
        <end position="358"/>
    </location>
</feature>
<keyword evidence="4 10" id="KW-0812">Transmembrane</keyword>
<evidence type="ECO:0000256" key="3">
    <source>
        <dbReference type="ARBA" id="ARBA00022679"/>
    </source>
</evidence>
<feature type="domain" description="Palmitoyltransferase DHHC" evidence="12">
    <location>
        <begin position="289"/>
        <end position="410"/>
    </location>
</feature>
<evidence type="ECO:0000256" key="7">
    <source>
        <dbReference type="ARBA" id="ARBA00023139"/>
    </source>
</evidence>
<comment type="domain">
    <text evidence="10">The DHHC domain is required for palmitoyltransferase activity.</text>
</comment>
<dbReference type="EMBL" id="DF236978">
    <property type="protein sequence ID" value="GAQ79397.1"/>
    <property type="molecule type" value="Genomic_DNA"/>
</dbReference>
<reference evidence="13 14" key="1">
    <citation type="journal article" date="2014" name="Nat. Commun.">
        <title>Klebsormidium flaccidum genome reveals primary factors for plant terrestrial adaptation.</title>
        <authorList>
            <person name="Hori K."/>
            <person name="Maruyama F."/>
            <person name="Fujisawa T."/>
            <person name="Togashi T."/>
            <person name="Yamamoto N."/>
            <person name="Seo M."/>
            <person name="Sato S."/>
            <person name="Yamada T."/>
            <person name="Mori H."/>
            <person name="Tajima N."/>
            <person name="Moriyama T."/>
            <person name="Ikeuchi M."/>
            <person name="Watanabe M."/>
            <person name="Wada H."/>
            <person name="Kobayashi K."/>
            <person name="Saito M."/>
            <person name="Masuda T."/>
            <person name="Sasaki-Sekimoto Y."/>
            <person name="Mashiguchi K."/>
            <person name="Awai K."/>
            <person name="Shimojima M."/>
            <person name="Masuda S."/>
            <person name="Iwai M."/>
            <person name="Nobusawa T."/>
            <person name="Narise T."/>
            <person name="Kondo S."/>
            <person name="Saito H."/>
            <person name="Sato R."/>
            <person name="Murakawa M."/>
            <person name="Ihara Y."/>
            <person name="Oshima-Yamada Y."/>
            <person name="Ohtaka K."/>
            <person name="Satoh M."/>
            <person name="Sonobe K."/>
            <person name="Ishii M."/>
            <person name="Ohtani R."/>
            <person name="Kanamori-Sato M."/>
            <person name="Honoki R."/>
            <person name="Miyazaki D."/>
            <person name="Mochizuki H."/>
            <person name="Umetsu J."/>
            <person name="Higashi K."/>
            <person name="Shibata D."/>
            <person name="Kamiya Y."/>
            <person name="Sato N."/>
            <person name="Nakamura Y."/>
            <person name="Tabata S."/>
            <person name="Ida S."/>
            <person name="Kurokawa K."/>
            <person name="Ohta H."/>
        </authorList>
    </citation>
    <scope>NUCLEOTIDE SEQUENCE [LARGE SCALE GENOMIC DNA]</scope>
    <source>
        <strain evidence="13 14">NIES-2285</strain>
    </source>
</reference>
<dbReference type="InterPro" id="IPR001594">
    <property type="entry name" value="Palmitoyltrfase_DHHC"/>
</dbReference>
<dbReference type="GO" id="GO:0005794">
    <property type="term" value="C:Golgi apparatus"/>
    <property type="evidence" value="ECO:0000318"/>
    <property type="project" value="GO_Central"/>
</dbReference>
<dbReference type="PANTHER" id="PTHR22883">
    <property type="entry name" value="ZINC FINGER DHHC DOMAIN CONTAINING PROTEIN"/>
    <property type="match status" value="1"/>
</dbReference>
<dbReference type="GO" id="GO:0019706">
    <property type="term" value="F:protein-cysteine S-palmitoyltransferase activity"/>
    <property type="evidence" value="ECO:0000318"/>
    <property type="project" value="GO_Central"/>
</dbReference>
<name>A0A1Y1HS63_KLENI</name>
<feature type="transmembrane region" description="Helical" evidence="10">
    <location>
        <begin position="40"/>
        <end position="60"/>
    </location>
</feature>
<evidence type="ECO:0000256" key="1">
    <source>
        <dbReference type="ARBA" id="ARBA00004127"/>
    </source>
</evidence>
<dbReference type="PROSITE" id="PS50216">
    <property type="entry name" value="DHHC"/>
    <property type="match status" value="1"/>
</dbReference>
<comment type="similarity">
    <text evidence="2 10">Belongs to the DHHC palmitoyltransferase family.</text>
</comment>
<dbReference type="EC" id="2.3.1.225" evidence="10"/>
<evidence type="ECO:0000256" key="9">
    <source>
        <dbReference type="ARBA" id="ARBA00023315"/>
    </source>
</evidence>
<feature type="compositionally biased region" description="Basic and acidic residues" evidence="11">
    <location>
        <begin position="186"/>
        <end position="196"/>
    </location>
</feature>
<dbReference type="STRING" id="105231.A0A1Y1HS63"/>
<dbReference type="InterPro" id="IPR039859">
    <property type="entry name" value="PFA4/ZDH16/20/ERF2-like"/>
</dbReference>
<evidence type="ECO:0000256" key="2">
    <source>
        <dbReference type="ARBA" id="ARBA00008574"/>
    </source>
</evidence>
<evidence type="ECO:0000313" key="13">
    <source>
        <dbReference type="EMBL" id="GAQ79397.1"/>
    </source>
</evidence>
<feature type="compositionally biased region" description="Polar residues" evidence="11">
    <location>
        <begin position="274"/>
        <end position="286"/>
    </location>
</feature>
<keyword evidence="5 10" id="KW-1133">Transmembrane helix</keyword>
<feature type="transmembrane region" description="Helical" evidence="10">
    <location>
        <begin position="72"/>
        <end position="93"/>
    </location>
</feature>
<dbReference type="OMA" id="RRFWWYI"/>
<feature type="transmembrane region" description="Helical" evidence="10">
    <location>
        <begin position="370"/>
        <end position="398"/>
    </location>
</feature>
<evidence type="ECO:0000256" key="6">
    <source>
        <dbReference type="ARBA" id="ARBA00023136"/>
    </source>
</evidence>
<accession>A0A1Y1HS63</accession>
<keyword evidence="14" id="KW-1185">Reference proteome</keyword>
<organism evidence="13 14">
    <name type="scientific">Klebsormidium nitens</name>
    <name type="common">Green alga</name>
    <name type="synonym">Ulothrix nitens</name>
    <dbReference type="NCBI Taxonomy" id="105231"/>
    <lineage>
        <taxon>Eukaryota</taxon>
        <taxon>Viridiplantae</taxon>
        <taxon>Streptophyta</taxon>
        <taxon>Klebsormidiophyceae</taxon>
        <taxon>Klebsormidiales</taxon>
        <taxon>Klebsormidiaceae</taxon>
        <taxon>Klebsormidium</taxon>
    </lineage>
</organism>
<gene>
    <name evidence="13" type="ORF">KFL_000290470</name>
</gene>
<proteinExistence type="inferred from homology"/>
<evidence type="ECO:0000313" key="14">
    <source>
        <dbReference type="Proteomes" id="UP000054558"/>
    </source>
</evidence>
<dbReference type="AlphaFoldDB" id="A0A1Y1HS63"/>
<dbReference type="PANTHER" id="PTHR22883:SF301">
    <property type="entry name" value="PALMITOYLTRANSFERASE ZDHHC12"/>
    <property type="match status" value="1"/>
</dbReference>
<comment type="subcellular location">
    <subcellularLocation>
        <location evidence="1">Endomembrane system</location>
        <topology evidence="1">Multi-pass membrane protein</topology>
    </subcellularLocation>
</comment>
<keyword evidence="6 10" id="KW-0472">Membrane</keyword>
<evidence type="ECO:0000256" key="4">
    <source>
        <dbReference type="ARBA" id="ARBA00022692"/>
    </source>
</evidence>
<comment type="catalytic activity">
    <reaction evidence="10">
        <text>L-cysteinyl-[protein] + hexadecanoyl-CoA = S-hexadecanoyl-L-cysteinyl-[protein] + CoA</text>
        <dbReference type="Rhea" id="RHEA:36683"/>
        <dbReference type="Rhea" id="RHEA-COMP:10131"/>
        <dbReference type="Rhea" id="RHEA-COMP:11032"/>
        <dbReference type="ChEBI" id="CHEBI:29950"/>
        <dbReference type="ChEBI" id="CHEBI:57287"/>
        <dbReference type="ChEBI" id="CHEBI:57379"/>
        <dbReference type="ChEBI" id="CHEBI:74151"/>
        <dbReference type="EC" id="2.3.1.225"/>
    </reaction>
</comment>
<dbReference type="OrthoDB" id="2019933at2759"/>
<feature type="region of interest" description="Disordered" evidence="11">
    <location>
        <begin position="170"/>
        <end position="198"/>
    </location>
</feature>
<protein>
    <recommendedName>
        <fullName evidence="10">S-acyltransferase</fullName>
        <ecNumber evidence="10">2.3.1.225</ecNumber>
    </recommendedName>
    <alternativeName>
        <fullName evidence="10">Palmitoyltransferase</fullName>
    </alternativeName>
</protein>
<keyword evidence="7" id="KW-0564">Palmitate</keyword>
<dbReference type="Proteomes" id="UP000054558">
    <property type="component" value="Unassembled WGS sequence"/>
</dbReference>
<evidence type="ECO:0000256" key="8">
    <source>
        <dbReference type="ARBA" id="ARBA00023288"/>
    </source>
</evidence>
<evidence type="ECO:0000256" key="11">
    <source>
        <dbReference type="SAM" id="MobiDB-lite"/>
    </source>
</evidence>
<dbReference type="Pfam" id="PF01529">
    <property type="entry name" value="DHHC"/>
    <property type="match status" value="1"/>
</dbReference>
<keyword evidence="8" id="KW-0449">Lipoprotein</keyword>
<sequence length="475" mass="52771">MAGSSYARQVVDALSPRTPPPLQASSPRSMRHQEVVSSAWSARLCWLALHSAAIGVVCVVDSDLSRSWREGNYWFLGSYLLLLSATVSSYLYVCGSSPGYVDEVMKEVRTWGPPEDSPLSPRRSLVLQRAGGSGQFRDSRTPTRHASLLNLSEVPSMYDTARLGIMSPQPAKRGLAQGEAVVRTSSEPRESRRAPRGDTVTELLCDGACANGHSGRDLEKGAPNLADRTLAFKKPGEMVVNISGARLVPGGAEAGERSPLLGKSRSTGRLEENGGTSTPKSPSLSRYNSGKRCTYCGVWQPLRTKHCHECDRCVLRFDHHCFWVGTCVGYRNHRRFWWYLFFQSCLGVWTVAINVSALDWNDQTEGWFSLNVFMILDTITLICFLIFLVALLVFHGYLAATDQTTYETTRRKRIAYLRPLPDNVSPFSKGCATNLARFCCASTSNVPVYELPSLDELRERSVTSTWLENDYYSCC</sequence>
<feature type="region of interest" description="Disordered" evidence="11">
    <location>
        <begin position="251"/>
        <end position="286"/>
    </location>
</feature>
<dbReference type="GO" id="GO:0005783">
    <property type="term" value="C:endoplasmic reticulum"/>
    <property type="evidence" value="ECO:0000318"/>
    <property type="project" value="GO_Central"/>
</dbReference>